<evidence type="ECO:0000313" key="2">
    <source>
        <dbReference type="Proteomes" id="UP000008021"/>
    </source>
</evidence>
<organism evidence="1">
    <name type="scientific">Oryza meridionalis</name>
    <dbReference type="NCBI Taxonomy" id="40149"/>
    <lineage>
        <taxon>Eukaryota</taxon>
        <taxon>Viridiplantae</taxon>
        <taxon>Streptophyta</taxon>
        <taxon>Embryophyta</taxon>
        <taxon>Tracheophyta</taxon>
        <taxon>Spermatophyta</taxon>
        <taxon>Magnoliopsida</taxon>
        <taxon>Liliopsida</taxon>
        <taxon>Poales</taxon>
        <taxon>Poaceae</taxon>
        <taxon>BOP clade</taxon>
        <taxon>Oryzoideae</taxon>
        <taxon>Oryzeae</taxon>
        <taxon>Oryzinae</taxon>
        <taxon>Oryza</taxon>
    </lineage>
</organism>
<dbReference type="AlphaFoldDB" id="A0A0E0EPW5"/>
<dbReference type="HOGENOM" id="CLU_2137503_0_0_1"/>
<sequence length="113" mass="11890">MREQGVEATNAKADKAMELVARETPTSEMTLEQLLLAPHCLLLPVATMVVVLALEKKLLVVLLGEALAEAGGVGGHEASRGEGIRAIVVGDGEAIGVGRQLRLPPTTEMPMRP</sequence>
<name>A0A0E0EPW5_9ORYZ</name>
<dbReference type="EnsemblPlants" id="OMERI09G01820.1">
    <property type="protein sequence ID" value="OMERI09G01820.1"/>
    <property type="gene ID" value="OMERI09G01820"/>
</dbReference>
<protein>
    <submittedName>
        <fullName evidence="1">Uncharacterized protein</fullName>
    </submittedName>
</protein>
<dbReference type="Proteomes" id="UP000008021">
    <property type="component" value="Chromosome 9"/>
</dbReference>
<reference evidence="1" key="2">
    <citation type="submission" date="2018-05" db="EMBL/GenBank/DDBJ databases">
        <title>OmerRS3 (Oryza meridionalis Reference Sequence Version 3).</title>
        <authorList>
            <person name="Zhang J."/>
            <person name="Kudrna D."/>
            <person name="Lee S."/>
            <person name="Talag J."/>
            <person name="Welchert J."/>
            <person name="Wing R.A."/>
        </authorList>
    </citation>
    <scope>NUCLEOTIDE SEQUENCE [LARGE SCALE GENOMIC DNA]</scope>
    <source>
        <strain evidence="1">cv. OR44</strain>
    </source>
</reference>
<reference evidence="1" key="1">
    <citation type="submission" date="2015-04" db="UniProtKB">
        <authorList>
            <consortium name="EnsemblPlants"/>
        </authorList>
    </citation>
    <scope>IDENTIFICATION</scope>
</reference>
<proteinExistence type="predicted"/>
<keyword evidence="2" id="KW-1185">Reference proteome</keyword>
<evidence type="ECO:0000313" key="1">
    <source>
        <dbReference type="EnsemblPlants" id="OMERI09G01820.1"/>
    </source>
</evidence>
<dbReference type="Gramene" id="OMERI09G01820.1">
    <property type="protein sequence ID" value="OMERI09G01820.1"/>
    <property type="gene ID" value="OMERI09G01820"/>
</dbReference>
<dbReference type="STRING" id="40149.A0A0E0EPW5"/>
<accession>A0A0E0EPW5</accession>